<comment type="similarity">
    <text evidence="3 9">Belongs to the class I-like SAM-binding methyltransferase superfamily. TPMT family.</text>
</comment>
<dbReference type="PANTHER" id="PTHR10259:SF11">
    <property type="entry name" value="THIOPURINE S-METHYLTRANSFERASE"/>
    <property type="match status" value="1"/>
</dbReference>
<keyword evidence="8 9" id="KW-0949">S-adenosyl-L-methionine</keyword>
<comment type="catalytic activity">
    <reaction evidence="1 9">
        <text>S-adenosyl-L-methionine + a thiopurine = S-adenosyl-L-homocysteine + a thiopurine S-methylether.</text>
        <dbReference type="EC" id="2.1.1.67"/>
    </reaction>
</comment>
<keyword evidence="5 9" id="KW-0963">Cytoplasm</keyword>
<feature type="binding site" evidence="9">
    <location>
        <position position="66"/>
    </location>
    <ligand>
        <name>S-adenosyl-L-methionine</name>
        <dbReference type="ChEBI" id="CHEBI:59789"/>
    </ligand>
</feature>
<dbReference type="EMBL" id="CACVAT010000352">
    <property type="protein sequence ID" value="CAA6820983.1"/>
    <property type="molecule type" value="Genomic_DNA"/>
</dbReference>
<dbReference type="Gene3D" id="3.40.50.150">
    <property type="entry name" value="Vaccinia Virus protein VP39"/>
    <property type="match status" value="1"/>
</dbReference>
<dbReference type="FunFam" id="3.40.50.150:FF:000101">
    <property type="entry name" value="Thiopurine S-methyltransferase"/>
    <property type="match status" value="1"/>
</dbReference>
<dbReference type="GO" id="GO:0005737">
    <property type="term" value="C:cytoplasm"/>
    <property type="evidence" value="ECO:0007669"/>
    <property type="project" value="UniProtKB-SubCell"/>
</dbReference>
<protein>
    <recommendedName>
        <fullName evidence="4 9">Thiopurine S-methyltransferase</fullName>
        <ecNumber evidence="4 9">2.1.1.67</ecNumber>
    </recommendedName>
    <alternativeName>
        <fullName evidence="9">Thiopurine methyltransferase</fullName>
    </alternativeName>
</protein>
<keyword evidence="6 9" id="KW-0489">Methyltransferase</keyword>
<evidence type="ECO:0000256" key="4">
    <source>
        <dbReference type="ARBA" id="ARBA00011905"/>
    </source>
</evidence>
<dbReference type="EC" id="2.1.1.67" evidence="4 9"/>
<evidence type="ECO:0000256" key="9">
    <source>
        <dbReference type="HAMAP-Rule" id="MF_00812"/>
    </source>
</evidence>
<evidence type="ECO:0000256" key="3">
    <source>
        <dbReference type="ARBA" id="ARBA00008145"/>
    </source>
</evidence>
<dbReference type="AlphaFoldDB" id="A0A6S6TXD9"/>
<dbReference type="GO" id="GO:0010038">
    <property type="term" value="P:response to metal ion"/>
    <property type="evidence" value="ECO:0007669"/>
    <property type="project" value="InterPro"/>
</dbReference>
<reference evidence="10" key="1">
    <citation type="submission" date="2020-01" db="EMBL/GenBank/DDBJ databases">
        <authorList>
            <person name="Meier V. D."/>
            <person name="Meier V D."/>
        </authorList>
    </citation>
    <scope>NUCLEOTIDE SEQUENCE</scope>
    <source>
        <strain evidence="10">HLG_WM_MAG_09</strain>
    </source>
</reference>
<feature type="binding site" evidence="9">
    <location>
        <position position="45"/>
    </location>
    <ligand>
        <name>S-adenosyl-L-methionine</name>
        <dbReference type="ChEBI" id="CHEBI:59789"/>
    </ligand>
</feature>
<dbReference type="InterPro" id="IPR022474">
    <property type="entry name" value="Thiopur_S-MeTfrase_Se/Te_detox"/>
</dbReference>
<evidence type="ECO:0000256" key="1">
    <source>
        <dbReference type="ARBA" id="ARBA00000903"/>
    </source>
</evidence>
<dbReference type="HAMAP" id="MF_00812">
    <property type="entry name" value="Thiopur_methtran"/>
    <property type="match status" value="1"/>
</dbReference>
<feature type="binding site" evidence="9">
    <location>
        <position position="10"/>
    </location>
    <ligand>
        <name>S-adenosyl-L-methionine</name>
        <dbReference type="ChEBI" id="CHEBI:59789"/>
    </ligand>
</feature>
<dbReference type="PANTHER" id="PTHR10259">
    <property type="entry name" value="THIOPURINE S-METHYLTRANSFERASE"/>
    <property type="match status" value="1"/>
</dbReference>
<evidence type="ECO:0000313" key="10">
    <source>
        <dbReference type="EMBL" id="CAA6820983.1"/>
    </source>
</evidence>
<dbReference type="InterPro" id="IPR029063">
    <property type="entry name" value="SAM-dependent_MTases_sf"/>
</dbReference>
<sequence>MKANFWHERWDKNQIGFHQADVNSHLQDFWGELGLAGKGKVFVPLCGKSADMLWLRTQGHEVLGIELSAIAIKDFFSENNLEPTVSQSGKFERWECDGIVIYQGDFFDLTIDDLADCSAVFDRAALIALPPEMRSAYVAHLKRILPKSCDILLVTMEYDQSVAGGPPFAVMEAEVREYYEGAYSVTLLRSIDALDEMPRFRQLGMPSLDEKVFLLR</sequence>
<dbReference type="NCBIfam" id="TIGR03840">
    <property type="entry name" value="TMPT_Se_Te"/>
    <property type="match status" value="1"/>
</dbReference>
<evidence type="ECO:0000256" key="8">
    <source>
        <dbReference type="ARBA" id="ARBA00022691"/>
    </source>
</evidence>
<dbReference type="PROSITE" id="PS51585">
    <property type="entry name" value="SAM_MT_TPMT"/>
    <property type="match status" value="1"/>
</dbReference>
<dbReference type="NCBIfam" id="NF009732">
    <property type="entry name" value="PRK13255.1"/>
    <property type="match status" value="1"/>
</dbReference>
<dbReference type="InterPro" id="IPR008854">
    <property type="entry name" value="TPMT"/>
</dbReference>
<dbReference type="Pfam" id="PF05724">
    <property type="entry name" value="TPMT"/>
    <property type="match status" value="1"/>
</dbReference>
<dbReference type="SUPFAM" id="SSF53335">
    <property type="entry name" value="S-adenosyl-L-methionine-dependent methyltransferases"/>
    <property type="match status" value="1"/>
</dbReference>
<evidence type="ECO:0000256" key="7">
    <source>
        <dbReference type="ARBA" id="ARBA00022679"/>
    </source>
</evidence>
<dbReference type="GO" id="GO:0008119">
    <property type="term" value="F:thiopurine S-methyltransferase activity"/>
    <property type="evidence" value="ECO:0007669"/>
    <property type="project" value="UniProtKB-UniRule"/>
</dbReference>
<gene>
    <name evidence="9" type="primary">tpm</name>
    <name evidence="10" type="ORF">HELGO_WM15727</name>
</gene>
<accession>A0A6S6TXD9</accession>
<proteinExistence type="inferred from homology"/>
<evidence type="ECO:0000256" key="6">
    <source>
        <dbReference type="ARBA" id="ARBA00022603"/>
    </source>
</evidence>
<evidence type="ECO:0000256" key="2">
    <source>
        <dbReference type="ARBA" id="ARBA00004496"/>
    </source>
</evidence>
<organism evidence="10">
    <name type="scientific">uncultured Thiotrichaceae bacterium</name>
    <dbReference type="NCBI Taxonomy" id="298394"/>
    <lineage>
        <taxon>Bacteria</taxon>
        <taxon>Pseudomonadati</taxon>
        <taxon>Pseudomonadota</taxon>
        <taxon>Gammaproteobacteria</taxon>
        <taxon>Thiotrichales</taxon>
        <taxon>Thiotrichaceae</taxon>
        <taxon>environmental samples</taxon>
    </lineage>
</organism>
<name>A0A6S6TXD9_9GAMM</name>
<dbReference type="PIRSF" id="PIRSF023956">
    <property type="entry name" value="Thiopurine_S-methyltransferase"/>
    <property type="match status" value="1"/>
</dbReference>
<evidence type="ECO:0000256" key="5">
    <source>
        <dbReference type="ARBA" id="ARBA00022490"/>
    </source>
</evidence>
<dbReference type="InterPro" id="IPR025835">
    <property type="entry name" value="Thiopurine_S-MeTrfase"/>
</dbReference>
<keyword evidence="7 9" id="KW-0808">Transferase</keyword>
<feature type="binding site" evidence="9">
    <location>
        <position position="123"/>
    </location>
    <ligand>
        <name>S-adenosyl-L-methionine</name>
        <dbReference type="ChEBI" id="CHEBI:59789"/>
    </ligand>
</feature>
<dbReference type="GO" id="GO:0032259">
    <property type="term" value="P:methylation"/>
    <property type="evidence" value="ECO:0007669"/>
    <property type="project" value="UniProtKB-KW"/>
</dbReference>
<comment type="subcellular location">
    <subcellularLocation>
        <location evidence="2 9">Cytoplasm</location>
    </subcellularLocation>
</comment>